<keyword evidence="2" id="KW-1185">Reference proteome</keyword>
<dbReference type="OrthoDB" id="1523452at2"/>
<evidence type="ECO:0008006" key="3">
    <source>
        <dbReference type="Google" id="ProtNLM"/>
    </source>
</evidence>
<dbReference type="RefSeq" id="WP_099646663.1">
    <property type="nucleotide sequence ID" value="NZ_KZ319292.1"/>
</dbReference>
<organism evidence="1 2">
    <name type="scientific">Leeuwenhoekiella nanhaiensis</name>
    <dbReference type="NCBI Taxonomy" id="1655491"/>
    <lineage>
        <taxon>Bacteria</taxon>
        <taxon>Pseudomonadati</taxon>
        <taxon>Bacteroidota</taxon>
        <taxon>Flavobacteriia</taxon>
        <taxon>Flavobacteriales</taxon>
        <taxon>Flavobacteriaceae</taxon>
        <taxon>Leeuwenhoekiella</taxon>
    </lineage>
</organism>
<protein>
    <recommendedName>
        <fullName evidence="3">WbqC family protein</fullName>
    </recommendedName>
</protein>
<gene>
    <name evidence="1" type="ORF">CJ305_12740</name>
</gene>
<dbReference type="AlphaFoldDB" id="A0A2G1VQJ3"/>
<dbReference type="Pfam" id="PF08889">
    <property type="entry name" value="WbqC"/>
    <property type="match status" value="1"/>
</dbReference>
<dbReference type="EMBL" id="NQXA01000010">
    <property type="protein sequence ID" value="PHQ29048.1"/>
    <property type="molecule type" value="Genomic_DNA"/>
</dbReference>
<reference evidence="1 2" key="1">
    <citation type="submission" date="2017-08" db="EMBL/GenBank/DDBJ databases">
        <title>The whole genome shortgun sequences of strain Leeuwenhoekiella nanhaiensis G18 from the South China Sea.</title>
        <authorList>
            <person name="Liu Q."/>
        </authorList>
    </citation>
    <scope>NUCLEOTIDE SEQUENCE [LARGE SCALE GENOMIC DNA]</scope>
    <source>
        <strain evidence="1 2">G18</strain>
    </source>
</reference>
<name>A0A2G1VQJ3_9FLAO</name>
<proteinExistence type="predicted"/>
<comment type="caution">
    <text evidence="1">The sequence shown here is derived from an EMBL/GenBank/DDBJ whole genome shotgun (WGS) entry which is preliminary data.</text>
</comment>
<evidence type="ECO:0000313" key="1">
    <source>
        <dbReference type="EMBL" id="PHQ29048.1"/>
    </source>
</evidence>
<sequence length="215" mass="25165">MKSVLHPVYFPDILTTAALVQSEQIMYEVCDNYQKQSYRNRMYIGTANGRLLLNIPIKHTGTGGHKKTADAQIEQSFLWQRQHWRSLVIAYRTSPFFEFYEDELHPLFHTEFDSLLNLNKASLHCIYEMLGIMPEATDTKEYKMNYEDSEYDDLRVLADAKRKPEVHLPRYRQVFEEKNGFIPHLSVLDLIFNLGPESLSYLNDLDLKPLLNSKA</sequence>
<accession>A0A2G1VQJ3</accession>
<dbReference type="InterPro" id="IPR014985">
    <property type="entry name" value="WbqC"/>
</dbReference>
<evidence type="ECO:0000313" key="2">
    <source>
        <dbReference type="Proteomes" id="UP000229433"/>
    </source>
</evidence>
<dbReference type="Proteomes" id="UP000229433">
    <property type="component" value="Unassembled WGS sequence"/>
</dbReference>